<protein>
    <submittedName>
        <fullName evidence="1">Uncharacterized protein</fullName>
    </submittedName>
</protein>
<comment type="caution">
    <text evidence="1">The sequence shown here is derived from an EMBL/GenBank/DDBJ whole genome shotgun (WGS) entry which is preliminary data.</text>
</comment>
<evidence type="ECO:0000313" key="1">
    <source>
        <dbReference type="EMBL" id="KZM87180.1"/>
    </source>
</evidence>
<organism evidence="1">
    <name type="scientific">Daucus carota subsp. sativus</name>
    <name type="common">Carrot</name>
    <dbReference type="NCBI Taxonomy" id="79200"/>
    <lineage>
        <taxon>Eukaryota</taxon>
        <taxon>Viridiplantae</taxon>
        <taxon>Streptophyta</taxon>
        <taxon>Embryophyta</taxon>
        <taxon>Tracheophyta</taxon>
        <taxon>Spermatophyta</taxon>
        <taxon>Magnoliopsida</taxon>
        <taxon>eudicotyledons</taxon>
        <taxon>Gunneridae</taxon>
        <taxon>Pentapetalae</taxon>
        <taxon>asterids</taxon>
        <taxon>campanulids</taxon>
        <taxon>Apiales</taxon>
        <taxon>Apiaceae</taxon>
        <taxon>Apioideae</taxon>
        <taxon>Scandiceae</taxon>
        <taxon>Daucinae</taxon>
        <taxon>Daucus</taxon>
        <taxon>Daucus sect. Daucus</taxon>
    </lineage>
</organism>
<dbReference type="AlphaFoldDB" id="A0A161ZLZ6"/>
<reference evidence="1" key="1">
    <citation type="journal article" date="2016" name="Nat. Genet.">
        <title>A high-quality carrot genome assembly provides new insights into carotenoid accumulation and asterid genome evolution.</title>
        <authorList>
            <person name="Iorizzo M."/>
            <person name="Ellison S."/>
            <person name="Senalik D."/>
            <person name="Zeng P."/>
            <person name="Satapoomin P."/>
            <person name="Huang J."/>
            <person name="Bowman M."/>
            <person name="Iovene M."/>
            <person name="Sanseverino W."/>
            <person name="Cavagnaro P."/>
            <person name="Yildiz M."/>
            <person name="Macko-Podgorni A."/>
            <person name="Moranska E."/>
            <person name="Grzebelus E."/>
            <person name="Grzebelus D."/>
            <person name="Ashrafi H."/>
            <person name="Zheng Z."/>
            <person name="Cheng S."/>
            <person name="Spooner D."/>
            <person name="Van Deynze A."/>
            <person name="Simon P."/>
        </authorList>
    </citation>
    <scope>NUCLEOTIDE SEQUENCE [LARGE SCALE GENOMIC DNA]</scope>
    <source>
        <tissue evidence="1">Leaf</tissue>
    </source>
</reference>
<dbReference type="EMBL" id="LNRQ01000007">
    <property type="protein sequence ID" value="KZM87180.1"/>
    <property type="molecule type" value="Genomic_DNA"/>
</dbReference>
<dbReference type="Gramene" id="KZM87180">
    <property type="protein sequence ID" value="KZM87180"/>
    <property type="gene ID" value="DCAR_024314"/>
</dbReference>
<sequence length="70" mass="8277">MAEYDVFYECKRSAAIRTSRTSKNPGRRFWCCARLKVELGLSELKKFVFLELRELAFLLPKVPLDYMVEL</sequence>
<proteinExistence type="predicted"/>
<name>A0A161ZLZ6_DAUCS</name>
<accession>A0A161ZLZ6</accession>
<gene>
    <name evidence="1" type="ORF">DCAR_024314</name>
</gene>